<dbReference type="eggNOG" id="ENOG502QSE3">
    <property type="taxonomic scope" value="Eukaryota"/>
</dbReference>
<dbReference type="Pfam" id="PF04434">
    <property type="entry name" value="SWIM"/>
    <property type="match status" value="1"/>
</dbReference>
<dbReference type="OrthoDB" id="1428231at2759"/>
<name>V7CIA7_PHAVU</name>
<proteinExistence type="predicted"/>
<evidence type="ECO:0000256" key="2">
    <source>
        <dbReference type="ARBA" id="ARBA00022771"/>
    </source>
</evidence>
<evidence type="ECO:0000256" key="4">
    <source>
        <dbReference type="PROSITE-ProRule" id="PRU00325"/>
    </source>
</evidence>
<keyword evidence="2 4" id="KW-0863">Zinc-finger</keyword>
<dbReference type="Gramene" id="ESW29932">
    <property type="protein sequence ID" value="ESW29932"/>
    <property type="gene ID" value="PHAVU_002G110700g"/>
</dbReference>
<evidence type="ECO:0000256" key="3">
    <source>
        <dbReference type="ARBA" id="ARBA00022833"/>
    </source>
</evidence>
<dbReference type="InterPro" id="IPR007527">
    <property type="entry name" value="Znf_SWIM"/>
</dbReference>
<dbReference type="InterPro" id="IPR018289">
    <property type="entry name" value="MULE_transposase_dom"/>
</dbReference>
<dbReference type="EMBL" id="CM002289">
    <property type="protein sequence ID" value="ESW29932.1"/>
    <property type="molecule type" value="Genomic_DNA"/>
</dbReference>
<keyword evidence="3" id="KW-0862">Zinc</keyword>
<dbReference type="OMA" id="QCMLRVE"/>
<accession>V7CIA7</accession>
<dbReference type="AlphaFoldDB" id="V7CIA7"/>
<dbReference type="Pfam" id="PF10551">
    <property type="entry name" value="MULE"/>
    <property type="match status" value="1"/>
</dbReference>
<dbReference type="GO" id="GO:0008270">
    <property type="term" value="F:zinc ion binding"/>
    <property type="evidence" value="ECO:0007669"/>
    <property type="project" value="UniProtKB-KW"/>
</dbReference>
<dbReference type="SMART" id="SM00575">
    <property type="entry name" value="ZnF_PMZ"/>
    <property type="match status" value="1"/>
</dbReference>
<dbReference type="STRING" id="3885.V7CIA7"/>
<keyword evidence="8" id="KW-1185">Reference proteome</keyword>
<sequence>MDSWYSGGSSSNTKKEPIIRDMVHEFSEDDEQEEYITEEQTFPTSSNDNVQSFSRTTHNIHFDLSKGTSFKSKDVPGTVVQYITRPYVVDGVQDESNYILERVFWSFKPCIEGFKYCKPIVQVDGQFLTGKYHDTLLTAIGQDGNQNIFPLAFAIVEGETKEVLIWFFQLLQAYVTPQSNLCMTTDRGTTILSTLQSPKVVSEEDGLTLVYCIRHITSNFNKRFKNVDLKRKLINMGYEMKQLTLQAKLSAMQAEFPQAGPDPYRFVHQLRVEQATKIQCMLRVEHKFPEDIVALPRKNEAQSAMCHVQRYDRENSIFDVEDMLTIEHRLYPMTYTVKLNEWWCDCGEFQAIHLPCPHVIIVCSFCHLQVTTFVAPIYRLHNILKAYEVQFNPV</sequence>
<dbReference type="PANTHER" id="PTHR31973">
    <property type="entry name" value="POLYPROTEIN, PUTATIVE-RELATED"/>
    <property type="match status" value="1"/>
</dbReference>
<evidence type="ECO:0000313" key="8">
    <source>
        <dbReference type="Proteomes" id="UP000000226"/>
    </source>
</evidence>
<feature type="domain" description="SWIM-type" evidence="6">
    <location>
        <begin position="335"/>
        <end position="367"/>
    </location>
</feature>
<dbReference type="PROSITE" id="PS50966">
    <property type="entry name" value="ZF_SWIM"/>
    <property type="match status" value="1"/>
</dbReference>
<evidence type="ECO:0000256" key="5">
    <source>
        <dbReference type="SAM" id="MobiDB-lite"/>
    </source>
</evidence>
<evidence type="ECO:0000259" key="6">
    <source>
        <dbReference type="PROSITE" id="PS50966"/>
    </source>
</evidence>
<keyword evidence="1" id="KW-0479">Metal-binding</keyword>
<evidence type="ECO:0000313" key="7">
    <source>
        <dbReference type="EMBL" id="ESW29932.1"/>
    </source>
</evidence>
<feature type="region of interest" description="Disordered" evidence="5">
    <location>
        <begin position="29"/>
        <end position="50"/>
    </location>
</feature>
<evidence type="ECO:0000256" key="1">
    <source>
        <dbReference type="ARBA" id="ARBA00022723"/>
    </source>
</evidence>
<dbReference type="Proteomes" id="UP000000226">
    <property type="component" value="Chromosome 2"/>
</dbReference>
<dbReference type="InterPro" id="IPR006564">
    <property type="entry name" value="Znf_PMZ"/>
</dbReference>
<reference evidence="8" key="1">
    <citation type="journal article" date="2014" name="Nat. Genet.">
        <title>A reference genome for common bean and genome-wide analysis of dual domestications.</title>
        <authorList>
            <person name="Schmutz J."/>
            <person name="McClean P.E."/>
            <person name="Mamidi S."/>
            <person name="Wu G.A."/>
            <person name="Cannon S.B."/>
            <person name="Grimwood J."/>
            <person name="Jenkins J."/>
            <person name="Shu S."/>
            <person name="Song Q."/>
            <person name="Chavarro C."/>
            <person name="Torres-Torres M."/>
            <person name="Geffroy V."/>
            <person name="Moghaddam S.M."/>
            <person name="Gao D."/>
            <person name="Abernathy B."/>
            <person name="Barry K."/>
            <person name="Blair M."/>
            <person name="Brick M.A."/>
            <person name="Chovatia M."/>
            <person name="Gepts P."/>
            <person name="Goodstein D.M."/>
            <person name="Gonzales M."/>
            <person name="Hellsten U."/>
            <person name="Hyten D.L."/>
            <person name="Jia G."/>
            <person name="Kelly J.D."/>
            <person name="Kudrna D."/>
            <person name="Lee R."/>
            <person name="Richard M.M."/>
            <person name="Miklas P.N."/>
            <person name="Osorno J.M."/>
            <person name="Rodrigues J."/>
            <person name="Thareau V."/>
            <person name="Urrea C.A."/>
            <person name="Wang M."/>
            <person name="Yu Y."/>
            <person name="Zhang M."/>
            <person name="Wing R.A."/>
            <person name="Cregan P.B."/>
            <person name="Rokhsar D.S."/>
            <person name="Jackson S.A."/>
        </authorList>
    </citation>
    <scope>NUCLEOTIDE SEQUENCE [LARGE SCALE GENOMIC DNA]</scope>
    <source>
        <strain evidence="8">cv. G19833</strain>
    </source>
</reference>
<dbReference type="PANTHER" id="PTHR31973:SF195">
    <property type="entry name" value="MUDR FAMILY TRANSPOSASE"/>
    <property type="match status" value="1"/>
</dbReference>
<organism evidence="7 8">
    <name type="scientific">Phaseolus vulgaris</name>
    <name type="common">Kidney bean</name>
    <name type="synonym">French bean</name>
    <dbReference type="NCBI Taxonomy" id="3885"/>
    <lineage>
        <taxon>Eukaryota</taxon>
        <taxon>Viridiplantae</taxon>
        <taxon>Streptophyta</taxon>
        <taxon>Embryophyta</taxon>
        <taxon>Tracheophyta</taxon>
        <taxon>Spermatophyta</taxon>
        <taxon>Magnoliopsida</taxon>
        <taxon>eudicotyledons</taxon>
        <taxon>Gunneridae</taxon>
        <taxon>Pentapetalae</taxon>
        <taxon>rosids</taxon>
        <taxon>fabids</taxon>
        <taxon>Fabales</taxon>
        <taxon>Fabaceae</taxon>
        <taxon>Papilionoideae</taxon>
        <taxon>50 kb inversion clade</taxon>
        <taxon>NPAAA clade</taxon>
        <taxon>indigoferoid/millettioid clade</taxon>
        <taxon>Phaseoleae</taxon>
        <taxon>Phaseolus</taxon>
    </lineage>
</organism>
<protein>
    <recommendedName>
        <fullName evidence="6">SWIM-type domain-containing protein</fullName>
    </recommendedName>
</protein>
<gene>
    <name evidence="7" type="ORF">PHAVU_002G110700g</name>
</gene>